<comment type="caution">
    <text evidence="2">The sequence shown here is derived from an EMBL/GenBank/DDBJ whole genome shotgun (WGS) entry which is preliminary data.</text>
</comment>
<feature type="domain" description="M23ase beta-sheet core" evidence="1">
    <location>
        <begin position="27"/>
        <end position="121"/>
    </location>
</feature>
<protein>
    <submittedName>
        <fullName evidence="2">M23 family metallopeptidase</fullName>
    </submittedName>
</protein>
<sequence length="215" mass="22726">MWSNPCIGTISSRYGMRTHPITGVRTMHHGTDISAPAGTPVWSVAAGTVTFSQLTGSGGNEIWIQHAGGILTKYLHLTVRQASVGQTVVQGQQIGTVGMTGSATGNHLHFEAHVNGASQDPQPFMAARGVTLGSGTPTPGLPPDVEETLMAGPIRIQNRGAVHFVNIDNGAFVHIPNTEYNSTIARVTQIPAIVLGDRDADVIKEFCTRIRANLA</sequence>
<evidence type="ECO:0000313" key="3">
    <source>
        <dbReference type="Proteomes" id="UP000561011"/>
    </source>
</evidence>
<dbReference type="InterPro" id="IPR016047">
    <property type="entry name" value="M23ase_b-sheet_dom"/>
</dbReference>
<dbReference type="AlphaFoldDB" id="A0A853EXR9"/>
<reference evidence="2 3" key="1">
    <citation type="submission" date="2020-07" db="EMBL/GenBank/DDBJ databases">
        <title>MOT database genomes.</title>
        <authorList>
            <person name="Joseph S."/>
            <person name="Aduse-Opoku J."/>
            <person name="Hashim A."/>
            <person name="Wade W."/>
            <person name="Curtis M."/>
        </authorList>
    </citation>
    <scope>NUCLEOTIDE SEQUENCE [LARGE SCALE GENOMIC DNA]</scope>
    <source>
        <strain evidence="2 3">DSM 100099</strain>
    </source>
</reference>
<dbReference type="Gene3D" id="2.70.70.10">
    <property type="entry name" value="Glucose Permease (Domain IIA)"/>
    <property type="match status" value="1"/>
</dbReference>
<dbReference type="InterPro" id="IPR011055">
    <property type="entry name" value="Dup_hybrid_motif"/>
</dbReference>
<dbReference type="SUPFAM" id="SSF51261">
    <property type="entry name" value="Duplicated hybrid motif"/>
    <property type="match status" value="1"/>
</dbReference>
<organism evidence="2 3">
    <name type="scientific">Sanguibacter inulinus</name>
    <dbReference type="NCBI Taxonomy" id="60922"/>
    <lineage>
        <taxon>Bacteria</taxon>
        <taxon>Bacillati</taxon>
        <taxon>Actinomycetota</taxon>
        <taxon>Actinomycetes</taxon>
        <taxon>Micrococcales</taxon>
        <taxon>Sanguibacteraceae</taxon>
        <taxon>Sanguibacter</taxon>
    </lineage>
</organism>
<accession>A0A853EXR9</accession>
<dbReference type="CDD" id="cd12797">
    <property type="entry name" value="M23_peptidase"/>
    <property type="match status" value="1"/>
</dbReference>
<dbReference type="EMBL" id="JACBYE010000026">
    <property type="protein sequence ID" value="NYS94103.1"/>
    <property type="molecule type" value="Genomic_DNA"/>
</dbReference>
<dbReference type="PANTHER" id="PTHR21666:SF270">
    <property type="entry name" value="MUREIN HYDROLASE ACTIVATOR ENVC"/>
    <property type="match status" value="1"/>
</dbReference>
<dbReference type="InterPro" id="IPR050570">
    <property type="entry name" value="Cell_wall_metabolism_enzyme"/>
</dbReference>
<dbReference type="Proteomes" id="UP000561011">
    <property type="component" value="Unassembled WGS sequence"/>
</dbReference>
<proteinExistence type="predicted"/>
<evidence type="ECO:0000313" key="2">
    <source>
        <dbReference type="EMBL" id="NYS94103.1"/>
    </source>
</evidence>
<dbReference type="PANTHER" id="PTHR21666">
    <property type="entry name" value="PEPTIDASE-RELATED"/>
    <property type="match status" value="1"/>
</dbReference>
<dbReference type="RefSeq" id="WP_179913577.1">
    <property type="nucleotide sequence ID" value="NZ_JACBYE010000026.1"/>
</dbReference>
<keyword evidence="3" id="KW-1185">Reference proteome</keyword>
<dbReference type="Pfam" id="PF01551">
    <property type="entry name" value="Peptidase_M23"/>
    <property type="match status" value="1"/>
</dbReference>
<name>A0A853EXR9_9MICO</name>
<dbReference type="GO" id="GO:0004222">
    <property type="term" value="F:metalloendopeptidase activity"/>
    <property type="evidence" value="ECO:0007669"/>
    <property type="project" value="TreeGrafter"/>
</dbReference>
<evidence type="ECO:0000259" key="1">
    <source>
        <dbReference type="Pfam" id="PF01551"/>
    </source>
</evidence>
<gene>
    <name evidence="2" type="ORF">HZZ10_11315</name>
</gene>